<evidence type="ECO:0000313" key="13">
    <source>
        <dbReference type="Proteomes" id="UP000794436"/>
    </source>
</evidence>
<name>A0A8K1CDB3_PYTOL</name>
<evidence type="ECO:0000259" key="11">
    <source>
        <dbReference type="Pfam" id="PF11527"/>
    </source>
</evidence>
<evidence type="ECO:0000256" key="10">
    <source>
        <dbReference type="SAM" id="MobiDB-lite"/>
    </source>
</evidence>
<evidence type="ECO:0000256" key="4">
    <source>
        <dbReference type="ARBA" id="ARBA00021815"/>
    </source>
</evidence>
<dbReference type="Gene3D" id="1.20.1520.10">
    <property type="entry name" value="ADP-ribosylation factor-like 2-binding protein, domain"/>
    <property type="match status" value="1"/>
</dbReference>
<dbReference type="Proteomes" id="UP000794436">
    <property type="component" value="Unassembled WGS sequence"/>
</dbReference>
<evidence type="ECO:0000256" key="8">
    <source>
        <dbReference type="ARBA" id="ARBA00023273"/>
    </source>
</evidence>
<keyword evidence="13" id="KW-1185">Reference proteome</keyword>
<comment type="caution">
    <text evidence="12">The sequence shown here is derived from an EMBL/GenBank/DDBJ whole genome shotgun (WGS) entry which is preliminary data.</text>
</comment>
<evidence type="ECO:0000256" key="9">
    <source>
        <dbReference type="ARBA" id="ARBA00031593"/>
    </source>
</evidence>
<comment type="subcellular location">
    <subcellularLocation>
        <location evidence="1">Cell projection</location>
        <location evidence="1">Cilium</location>
    </subcellularLocation>
    <subcellularLocation>
        <location evidence="2">Cytoplasm</location>
    </subcellularLocation>
</comment>
<dbReference type="GO" id="GO:0005930">
    <property type="term" value="C:axoneme"/>
    <property type="evidence" value="ECO:0007669"/>
    <property type="project" value="TreeGrafter"/>
</dbReference>
<keyword evidence="8" id="KW-0966">Cell projection</keyword>
<evidence type="ECO:0000256" key="7">
    <source>
        <dbReference type="ARBA" id="ARBA00023069"/>
    </source>
</evidence>
<comment type="similarity">
    <text evidence="3">Belongs to the CFAP36 family.</text>
</comment>
<feature type="domain" description="BART" evidence="11">
    <location>
        <begin position="25"/>
        <end position="148"/>
    </location>
</feature>
<evidence type="ECO:0000313" key="12">
    <source>
        <dbReference type="EMBL" id="TMW60207.1"/>
    </source>
</evidence>
<dbReference type="PANTHER" id="PTHR21532">
    <property type="entry name" value="PHOSPHODIESTERASE HL"/>
    <property type="match status" value="1"/>
</dbReference>
<evidence type="ECO:0000256" key="1">
    <source>
        <dbReference type="ARBA" id="ARBA00004138"/>
    </source>
</evidence>
<evidence type="ECO:0000256" key="5">
    <source>
        <dbReference type="ARBA" id="ARBA00022490"/>
    </source>
</evidence>
<dbReference type="InterPro" id="IPR038888">
    <property type="entry name" value="CFAP36"/>
</dbReference>
<keyword evidence="5" id="KW-0963">Cytoplasm</keyword>
<organism evidence="12 13">
    <name type="scientific">Pythium oligandrum</name>
    <name type="common">Mycoparasitic fungus</name>
    <dbReference type="NCBI Taxonomy" id="41045"/>
    <lineage>
        <taxon>Eukaryota</taxon>
        <taxon>Sar</taxon>
        <taxon>Stramenopiles</taxon>
        <taxon>Oomycota</taxon>
        <taxon>Peronosporomycetes</taxon>
        <taxon>Pythiales</taxon>
        <taxon>Pythiaceae</taxon>
        <taxon>Pythium</taxon>
    </lineage>
</organism>
<keyword evidence="6" id="KW-0175">Coiled coil</keyword>
<accession>A0A8K1CDB3</accession>
<dbReference type="GO" id="GO:0097546">
    <property type="term" value="C:ciliary base"/>
    <property type="evidence" value="ECO:0007669"/>
    <property type="project" value="TreeGrafter"/>
</dbReference>
<feature type="region of interest" description="Disordered" evidence="10">
    <location>
        <begin position="173"/>
        <end position="194"/>
    </location>
</feature>
<dbReference type="Pfam" id="PF11527">
    <property type="entry name" value="ARL2_Bind_BART"/>
    <property type="match status" value="1"/>
</dbReference>
<gene>
    <name evidence="12" type="ORF">Poli38472_000249</name>
</gene>
<proteinExistence type="inferred from homology"/>
<dbReference type="InterPro" id="IPR023379">
    <property type="entry name" value="BART_dom"/>
</dbReference>
<dbReference type="OrthoDB" id="97851at2759"/>
<protein>
    <recommendedName>
        <fullName evidence="4">Cilia- and flagella-associated protein 36</fullName>
    </recommendedName>
    <alternativeName>
        <fullName evidence="9">Coiled-coil domain-containing protein 104</fullName>
    </alternativeName>
</protein>
<dbReference type="InterPro" id="IPR042541">
    <property type="entry name" value="BART_sf"/>
</dbReference>
<sequence>MAATFDAIDLLTRYETPLLKDMEKEDDVLDWVAAYIGSESFQDGVDAFCEEHGEKFKILMTKGGPRSEDLDAVEEEWKQLHTQFVDNAHAQIEAFLESKGFTAEHYKNRCDEEMRLSEERQRHTRLSFFVQLLTACTDYEQFLNLMRRAADPEYYDKKELQYQAEMIVYEGGGPPEYLQQTPPPGTRSGKGVSSDQIQAAHEFLEFFDQNPSATLEELTEEFQKKLQLA</sequence>
<keyword evidence="7" id="KW-0969">Cilium</keyword>
<evidence type="ECO:0000256" key="6">
    <source>
        <dbReference type="ARBA" id="ARBA00023054"/>
    </source>
</evidence>
<dbReference type="PANTHER" id="PTHR21532:SF0">
    <property type="entry name" value="CILIA- AND FLAGELLA-ASSOCIATED PROTEIN 36"/>
    <property type="match status" value="1"/>
</dbReference>
<reference evidence="12" key="1">
    <citation type="submission" date="2019-03" db="EMBL/GenBank/DDBJ databases">
        <title>Long read genome sequence of the mycoparasitic Pythium oligandrum ATCC 38472 isolated from sugarbeet rhizosphere.</title>
        <authorList>
            <person name="Gaulin E."/>
        </authorList>
    </citation>
    <scope>NUCLEOTIDE SEQUENCE</scope>
    <source>
        <strain evidence="12">ATCC 38472_TT</strain>
    </source>
</reference>
<dbReference type="AlphaFoldDB" id="A0A8K1CDB3"/>
<evidence type="ECO:0000256" key="2">
    <source>
        <dbReference type="ARBA" id="ARBA00004496"/>
    </source>
</evidence>
<dbReference type="EMBL" id="SPLM01000108">
    <property type="protein sequence ID" value="TMW60207.1"/>
    <property type="molecule type" value="Genomic_DNA"/>
</dbReference>
<evidence type="ECO:0000256" key="3">
    <source>
        <dbReference type="ARBA" id="ARBA00007460"/>
    </source>
</evidence>